<organism evidence="1 2">
    <name type="scientific">Mesorhizobium retamae</name>
    <dbReference type="NCBI Taxonomy" id="2912854"/>
    <lineage>
        <taxon>Bacteria</taxon>
        <taxon>Pseudomonadati</taxon>
        <taxon>Pseudomonadota</taxon>
        <taxon>Alphaproteobacteria</taxon>
        <taxon>Hyphomicrobiales</taxon>
        <taxon>Phyllobacteriaceae</taxon>
        <taxon>Mesorhizobium</taxon>
    </lineage>
</organism>
<name>A0ABS9QKG5_9HYPH</name>
<keyword evidence="2" id="KW-1185">Reference proteome</keyword>
<accession>A0ABS9QKG5</accession>
<comment type="caution">
    <text evidence="1">The sequence shown here is derived from an EMBL/GenBank/DDBJ whole genome shotgun (WGS) entry which is preliminary data.</text>
</comment>
<dbReference type="EMBL" id="JAKREW010000020">
    <property type="protein sequence ID" value="MCG7507089.1"/>
    <property type="molecule type" value="Genomic_DNA"/>
</dbReference>
<protein>
    <submittedName>
        <fullName evidence="1">Uncharacterized protein</fullName>
    </submittedName>
</protein>
<gene>
    <name evidence="1" type="ORF">L4923_18835</name>
</gene>
<proteinExistence type="predicted"/>
<dbReference type="Proteomes" id="UP001201701">
    <property type="component" value="Unassembled WGS sequence"/>
</dbReference>
<reference evidence="1 2" key="1">
    <citation type="submission" date="2022-02" db="EMBL/GenBank/DDBJ databases">
        <title>Draft genome sequence of Mezorhizobium retamae strain IRAMC:0171 isolated from Retama raetam nodules.</title>
        <authorList>
            <person name="Bengaied R."/>
            <person name="Sbissi I."/>
            <person name="Huber K."/>
            <person name="Ghodbane F."/>
            <person name="Nouioui I."/>
            <person name="Tarhouni M."/>
            <person name="Gtari M."/>
        </authorList>
    </citation>
    <scope>NUCLEOTIDE SEQUENCE [LARGE SCALE GENOMIC DNA]</scope>
    <source>
        <strain evidence="1 2">IRAMC:0171</strain>
    </source>
</reference>
<dbReference type="RefSeq" id="WP_239367903.1">
    <property type="nucleotide sequence ID" value="NZ_JAKREW010000020.1"/>
</dbReference>
<sequence>MSDMLWRPKGRHDLASFESEICAHCLDRNGEGDWEDEFGNDMPGQCVLIHYAFVGPTLQWTIKDGKRDCSCFVEDPDNPARCPRTLEMFP</sequence>
<evidence type="ECO:0000313" key="1">
    <source>
        <dbReference type="EMBL" id="MCG7507089.1"/>
    </source>
</evidence>
<evidence type="ECO:0000313" key="2">
    <source>
        <dbReference type="Proteomes" id="UP001201701"/>
    </source>
</evidence>